<dbReference type="AlphaFoldDB" id="A0A438GIS4"/>
<name>A0A438GIS4_VITVI</name>
<evidence type="ECO:0000313" key="2">
    <source>
        <dbReference type="Proteomes" id="UP000288805"/>
    </source>
</evidence>
<comment type="caution">
    <text evidence="1">The sequence shown here is derived from an EMBL/GenBank/DDBJ whole genome shotgun (WGS) entry which is preliminary data.</text>
</comment>
<sequence length="184" mass="20519">MNNKTYYKCAMRELVEVILLRGRLYEKFYRVDSIGQLCSRIETLTTKVVHDVNNWGNQHKDLPRLLILLPPPLSSALEPAVPISTPVVPVFDLLKPSQPQVIDATLSTLSIMTHLDTLQELFVSMDSHIDARLGDVATKIFTSTIDILDSARQVDATPMLKDIDQVATPVLEEIDGVVDPIIVT</sequence>
<dbReference type="EMBL" id="QGNW01000423">
    <property type="protein sequence ID" value="RVW72087.1"/>
    <property type="molecule type" value="Genomic_DNA"/>
</dbReference>
<evidence type="ECO:0000313" key="1">
    <source>
        <dbReference type="EMBL" id="RVW72087.1"/>
    </source>
</evidence>
<organism evidence="1 2">
    <name type="scientific">Vitis vinifera</name>
    <name type="common">Grape</name>
    <dbReference type="NCBI Taxonomy" id="29760"/>
    <lineage>
        <taxon>Eukaryota</taxon>
        <taxon>Viridiplantae</taxon>
        <taxon>Streptophyta</taxon>
        <taxon>Embryophyta</taxon>
        <taxon>Tracheophyta</taxon>
        <taxon>Spermatophyta</taxon>
        <taxon>Magnoliopsida</taxon>
        <taxon>eudicotyledons</taxon>
        <taxon>Gunneridae</taxon>
        <taxon>Pentapetalae</taxon>
        <taxon>rosids</taxon>
        <taxon>Vitales</taxon>
        <taxon>Vitaceae</taxon>
        <taxon>Viteae</taxon>
        <taxon>Vitis</taxon>
    </lineage>
</organism>
<proteinExistence type="predicted"/>
<protein>
    <submittedName>
        <fullName evidence="1">Uncharacterized protein</fullName>
    </submittedName>
</protein>
<accession>A0A438GIS4</accession>
<dbReference type="Proteomes" id="UP000288805">
    <property type="component" value="Unassembled WGS sequence"/>
</dbReference>
<reference evidence="1 2" key="1">
    <citation type="journal article" date="2018" name="PLoS Genet.">
        <title>Population sequencing reveals clonal diversity and ancestral inbreeding in the grapevine cultivar Chardonnay.</title>
        <authorList>
            <person name="Roach M.J."/>
            <person name="Johnson D.L."/>
            <person name="Bohlmann J."/>
            <person name="van Vuuren H.J."/>
            <person name="Jones S.J."/>
            <person name="Pretorius I.S."/>
            <person name="Schmidt S.A."/>
            <person name="Borneman A.R."/>
        </authorList>
    </citation>
    <scope>NUCLEOTIDE SEQUENCE [LARGE SCALE GENOMIC DNA]</scope>
    <source>
        <strain evidence="2">cv. Chardonnay</strain>
        <tissue evidence="1">Leaf</tissue>
    </source>
</reference>
<gene>
    <name evidence="1" type="ORF">CK203_054784</name>
</gene>